<keyword evidence="9 13" id="KW-0418">Kinase</keyword>
<dbReference type="GO" id="GO:0005524">
    <property type="term" value="F:ATP binding"/>
    <property type="evidence" value="ECO:0007669"/>
    <property type="project" value="UniProtKB-UniRule"/>
</dbReference>
<keyword evidence="6 13" id="KW-0441">Lipid A biosynthesis</keyword>
<evidence type="ECO:0000256" key="11">
    <source>
        <dbReference type="ARBA" id="ARBA00023098"/>
    </source>
</evidence>
<keyword evidence="14" id="KW-0472">Membrane</keyword>
<evidence type="ECO:0000256" key="6">
    <source>
        <dbReference type="ARBA" id="ARBA00022556"/>
    </source>
</evidence>
<dbReference type="OrthoDB" id="9766423at2"/>
<comment type="similarity">
    <text evidence="13">Belongs to the LpxK family.</text>
</comment>
<keyword evidence="11 13" id="KW-0443">Lipid metabolism</keyword>
<evidence type="ECO:0000256" key="3">
    <source>
        <dbReference type="ARBA" id="ARBA00012071"/>
    </source>
</evidence>
<dbReference type="RefSeq" id="WP_045750793.1">
    <property type="nucleotide sequence ID" value="NZ_LN794158.1"/>
</dbReference>
<keyword evidence="8 13" id="KW-0547">Nucleotide-binding</keyword>
<dbReference type="GO" id="GO:0005886">
    <property type="term" value="C:plasma membrane"/>
    <property type="evidence" value="ECO:0007669"/>
    <property type="project" value="TreeGrafter"/>
</dbReference>
<evidence type="ECO:0000256" key="4">
    <source>
        <dbReference type="ARBA" id="ARBA00016436"/>
    </source>
</evidence>
<evidence type="ECO:0000313" key="15">
    <source>
        <dbReference type="EMBL" id="CEN55537.1"/>
    </source>
</evidence>
<evidence type="ECO:0000256" key="5">
    <source>
        <dbReference type="ARBA" id="ARBA00022516"/>
    </source>
</evidence>
<dbReference type="EC" id="2.7.1.130" evidence="3 13"/>
<dbReference type="PANTHER" id="PTHR42724">
    <property type="entry name" value="TETRAACYLDISACCHARIDE 4'-KINASE"/>
    <property type="match status" value="1"/>
</dbReference>
<evidence type="ECO:0000256" key="9">
    <source>
        <dbReference type="ARBA" id="ARBA00022777"/>
    </source>
</evidence>
<dbReference type="InterPro" id="IPR027417">
    <property type="entry name" value="P-loop_NTPase"/>
</dbReference>
<keyword evidence="14" id="KW-0812">Transmembrane</keyword>
<evidence type="ECO:0000256" key="1">
    <source>
        <dbReference type="ARBA" id="ARBA00002274"/>
    </source>
</evidence>
<dbReference type="AlphaFoldDB" id="A0A0B7IWT7"/>
<dbReference type="HAMAP" id="MF_00409">
    <property type="entry name" value="LpxK"/>
    <property type="match status" value="1"/>
</dbReference>
<evidence type="ECO:0000256" key="13">
    <source>
        <dbReference type="HAMAP-Rule" id="MF_00409"/>
    </source>
</evidence>
<dbReference type="EMBL" id="LN794158">
    <property type="protein sequence ID" value="CEN55537.1"/>
    <property type="molecule type" value="Genomic_DNA"/>
</dbReference>
<dbReference type="GO" id="GO:0009245">
    <property type="term" value="P:lipid A biosynthetic process"/>
    <property type="evidence" value="ECO:0007669"/>
    <property type="project" value="UniProtKB-UniRule"/>
</dbReference>
<protein>
    <recommendedName>
        <fullName evidence="4 13">Tetraacyldisaccharide 4'-kinase</fullName>
        <ecNumber evidence="3 13">2.7.1.130</ecNumber>
    </recommendedName>
    <alternativeName>
        <fullName evidence="12 13">Lipid A 4'-kinase</fullName>
    </alternativeName>
</protein>
<organism evidence="15 16">
    <name type="scientific">Candidatus Methylopumilus turicensis</name>
    <dbReference type="NCBI Taxonomy" id="1581680"/>
    <lineage>
        <taxon>Bacteria</taxon>
        <taxon>Pseudomonadati</taxon>
        <taxon>Pseudomonadota</taxon>
        <taxon>Betaproteobacteria</taxon>
        <taxon>Nitrosomonadales</taxon>
        <taxon>Methylophilaceae</taxon>
        <taxon>Candidatus Methylopumilus</taxon>
    </lineage>
</organism>
<accession>A0A0B7IWT7</accession>
<dbReference type="UniPathway" id="UPA00359">
    <property type="reaction ID" value="UER00482"/>
</dbReference>
<dbReference type="InterPro" id="IPR003758">
    <property type="entry name" value="LpxK"/>
</dbReference>
<comment type="pathway">
    <text evidence="2 13">Glycolipid biosynthesis; lipid IV(A) biosynthesis; lipid IV(A) from (3R)-3-hydroxytetradecanoyl-[acyl-carrier-protein] and UDP-N-acetyl-alpha-D-glucosamine: step 6/6.</text>
</comment>
<name>A0A0B7IWT7_9PROT</name>
<evidence type="ECO:0000313" key="16">
    <source>
        <dbReference type="Proteomes" id="UP000056322"/>
    </source>
</evidence>
<dbReference type="HOGENOM" id="CLU_038816_2_0_4"/>
<comment type="catalytic activity">
    <reaction evidence="13">
        <text>a lipid A disaccharide + ATP = a lipid IVA + ADP + H(+)</text>
        <dbReference type="Rhea" id="RHEA:67840"/>
        <dbReference type="ChEBI" id="CHEBI:15378"/>
        <dbReference type="ChEBI" id="CHEBI:30616"/>
        <dbReference type="ChEBI" id="CHEBI:176343"/>
        <dbReference type="ChEBI" id="CHEBI:176425"/>
        <dbReference type="ChEBI" id="CHEBI:456216"/>
        <dbReference type="EC" id="2.7.1.130"/>
    </reaction>
</comment>
<feature type="transmembrane region" description="Helical" evidence="14">
    <location>
        <begin position="15"/>
        <end position="34"/>
    </location>
</feature>
<proteinExistence type="inferred from homology"/>
<dbReference type="Proteomes" id="UP000056322">
    <property type="component" value="Chromosome 1"/>
</dbReference>
<evidence type="ECO:0000256" key="7">
    <source>
        <dbReference type="ARBA" id="ARBA00022679"/>
    </source>
</evidence>
<keyword evidence="7 13" id="KW-0808">Transferase</keyword>
<reference evidence="16" key="1">
    <citation type="submission" date="2014-12" db="EMBL/GenBank/DDBJ databases">
        <authorList>
            <person name="Salcher M.M."/>
        </authorList>
    </citation>
    <scope>NUCLEOTIDE SEQUENCE [LARGE SCALE GENOMIC DNA]</scope>
    <source>
        <strain evidence="16">MMS-10A-171</strain>
    </source>
</reference>
<dbReference type="NCBIfam" id="TIGR00682">
    <property type="entry name" value="lpxK"/>
    <property type="match status" value="1"/>
</dbReference>
<sequence length="333" mass="37136">MQRWLEQYWYSDNASFWRLFAVFPSFLLATLVRFRRFLYQTGLVSSWRSPVPVIVVGNVTVGGTGKTPLVIWLAEQLQAKGYSPGIISRGYGGAATQITEVTKDTSAALVGDEPLLMAMRTSCPVWIGKKRPAVIRSLLKAHPQCDVIISDDGLQHYALKRDFEIVMVDGVRRYGNGAMLPFGPMREPASRVIEADALVVNGGDSDMSEGEYLMRLNGEIFHTLNDMTHTAIAKDFEAKQIHAVAGIGNPARFFNQLRQLGLTFVEHAFPDHHPFSLADLQINGAEVILMTEKDAVKCSKFALKNIWVLPVQAHIELGLENKVVERINSFYGR</sequence>
<evidence type="ECO:0000256" key="14">
    <source>
        <dbReference type="SAM" id="Phobius"/>
    </source>
</evidence>
<dbReference type="GO" id="GO:0009244">
    <property type="term" value="P:lipopolysaccharide core region biosynthetic process"/>
    <property type="evidence" value="ECO:0007669"/>
    <property type="project" value="TreeGrafter"/>
</dbReference>
<evidence type="ECO:0000256" key="2">
    <source>
        <dbReference type="ARBA" id="ARBA00004870"/>
    </source>
</evidence>
<keyword evidence="16" id="KW-1185">Reference proteome</keyword>
<dbReference type="STRING" id="1581680.BN1209_0489"/>
<dbReference type="GO" id="GO:0009029">
    <property type="term" value="F:lipid-A 4'-kinase activity"/>
    <property type="evidence" value="ECO:0007669"/>
    <property type="project" value="UniProtKB-UniRule"/>
</dbReference>
<dbReference type="KEGG" id="mbac:BN1209_0489"/>
<feature type="binding site" evidence="13">
    <location>
        <begin position="60"/>
        <end position="67"/>
    </location>
    <ligand>
        <name>ATP</name>
        <dbReference type="ChEBI" id="CHEBI:30616"/>
    </ligand>
</feature>
<dbReference type="PANTHER" id="PTHR42724:SF1">
    <property type="entry name" value="TETRAACYLDISACCHARIDE 4'-KINASE, MITOCHONDRIAL-RELATED"/>
    <property type="match status" value="1"/>
</dbReference>
<evidence type="ECO:0000256" key="12">
    <source>
        <dbReference type="ARBA" id="ARBA00029757"/>
    </source>
</evidence>
<evidence type="ECO:0000256" key="10">
    <source>
        <dbReference type="ARBA" id="ARBA00022840"/>
    </source>
</evidence>
<keyword evidence="5 13" id="KW-0444">Lipid biosynthesis</keyword>
<dbReference type="Pfam" id="PF02606">
    <property type="entry name" value="LpxK"/>
    <property type="match status" value="1"/>
</dbReference>
<keyword evidence="10 13" id="KW-0067">ATP-binding</keyword>
<keyword evidence="14" id="KW-1133">Transmembrane helix</keyword>
<dbReference type="SUPFAM" id="SSF52540">
    <property type="entry name" value="P-loop containing nucleoside triphosphate hydrolases"/>
    <property type="match status" value="1"/>
</dbReference>
<gene>
    <name evidence="13 15" type="primary">lpxK</name>
    <name evidence="15" type="ORF">BN1209_0489</name>
</gene>
<evidence type="ECO:0000256" key="8">
    <source>
        <dbReference type="ARBA" id="ARBA00022741"/>
    </source>
</evidence>
<comment type="function">
    <text evidence="1 13">Transfers the gamma-phosphate of ATP to the 4'-position of a tetraacyldisaccharide 1-phosphate intermediate (termed DS-1-P) to form tetraacyldisaccharide 1,4'-bis-phosphate (lipid IVA).</text>
</comment>